<accession>A0A9D5P9H0</accession>
<protein>
    <submittedName>
        <fullName evidence="1">Uncharacterized protein</fullName>
    </submittedName>
</protein>
<evidence type="ECO:0000313" key="1">
    <source>
        <dbReference type="EMBL" id="MBE6271406.1"/>
    </source>
</evidence>
<dbReference type="EMBL" id="SUYC01000012">
    <property type="protein sequence ID" value="MBE6271406.1"/>
    <property type="molecule type" value="Genomic_DNA"/>
</dbReference>
<proteinExistence type="predicted"/>
<dbReference type="Proteomes" id="UP000806522">
    <property type="component" value="Unassembled WGS sequence"/>
</dbReference>
<gene>
    <name evidence="1" type="ORF">E7101_10720</name>
</gene>
<evidence type="ECO:0000313" key="2">
    <source>
        <dbReference type="Proteomes" id="UP000806522"/>
    </source>
</evidence>
<name>A0A9D5P9H0_XYLRU</name>
<comment type="caution">
    <text evidence="1">The sequence shown here is derived from an EMBL/GenBank/DDBJ whole genome shotgun (WGS) entry which is preliminary data.</text>
</comment>
<dbReference type="AlphaFoldDB" id="A0A9D5P9H0"/>
<reference evidence="1" key="1">
    <citation type="submission" date="2019-04" db="EMBL/GenBank/DDBJ databases">
        <title>Evolution of Biomass-Degrading Anaerobic Consortia Revealed by Metagenomics.</title>
        <authorList>
            <person name="Peng X."/>
        </authorList>
    </citation>
    <scope>NUCLEOTIDE SEQUENCE</scope>
    <source>
        <strain evidence="1">SIG140</strain>
    </source>
</reference>
<organism evidence="1 2">
    <name type="scientific">Xylanibacter ruminicola</name>
    <name type="common">Prevotella ruminicola</name>
    <dbReference type="NCBI Taxonomy" id="839"/>
    <lineage>
        <taxon>Bacteria</taxon>
        <taxon>Pseudomonadati</taxon>
        <taxon>Bacteroidota</taxon>
        <taxon>Bacteroidia</taxon>
        <taxon>Bacteroidales</taxon>
        <taxon>Prevotellaceae</taxon>
        <taxon>Xylanibacter</taxon>
    </lineage>
</organism>
<sequence>MDIKKELLDILNDPLLDGARPFAKPITADDRIMQKISEIKEWIAQNGREPQKDGGLKEKLMYASLTTLKKKGLWT</sequence>